<evidence type="ECO:0000256" key="1">
    <source>
        <dbReference type="SAM" id="MobiDB-lite"/>
    </source>
</evidence>
<name>A0ABV1NTA1_9ACTN</name>
<sequence length="264" mass="27506">MTARPAVHRSRPRPRWHRTAGGWSAVVAVALTAATVGTSTGAARSTVESPTPVVTPSINRGPAPARAPGLEAVPAADPVRRPVEGTRFLPVVPQQAEGTFAAAPAQGGSSGPADLTYVVEVERGLPYSAADVATQVDAVLGDKRGWTGVVGTTFDRVEATADLRVRLASPDTTDRLCAPLLTRGQVSCRNGDLVVLNAVRWAVGVPHYGGRVADYRRYVVNHEVGHALGQGHVSCPSPGAPAPVMVQQTYGLQGCRPNPWPAVG</sequence>
<accession>A0ABV1NTA1</accession>
<gene>
    <name evidence="3" type="ORF">V6R90_00385</name>
</gene>
<evidence type="ECO:0000259" key="2">
    <source>
        <dbReference type="Pfam" id="PF11350"/>
    </source>
</evidence>
<organism evidence="3 4">
    <name type="scientific">Nocardioides kribbensis</name>
    <dbReference type="NCBI Taxonomy" id="305517"/>
    <lineage>
        <taxon>Bacteria</taxon>
        <taxon>Bacillati</taxon>
        <taxon>Actinomycetota</taxon>
        <taxon>Actinomycetes</taxon>
        <taxon>Propionibacteriales</taxon>
        <taxon>Nocardioidaceae</taxon>
        <taxon>Nocardioides</taxon>
    </lineage>
</organism>
<dbReference type="Gene3D" id="3.40.390.10">
    <property type="entry name" value="Collagenase (Catalytic Domain)"/>
    <property type="match status" value="1"/>
</dbReference>
<evidence type="ECO:0000313" key="3">
    <source>
        <dbReference type="EMBL" id="MEQ7845714.1"/>
    </source>
</evidence>
<comment type="caution">
    <text evidence="3">The sequence shown here is derived from an EMBL/GenBank/DDBJ whole genome shotgun (WGS) entry which is preliminary data.</text>
</comment>
<dbReference type="InterPro" id="IPR022603">
    <property type="entry name" value="DUF3152"/>
</dbReference>
<dbReference type="RefSeq" id="WP_349803411.1">
    <property type="nucleotide sequence ID" value="NZ_JBEGDP010000001.1"/>
</dbReference>
<dbReference type="EMBL" id="JBEGDP010000001">
    <property type="protein sequence ID" value="MEQ7845714.1"/>
    <property type="molecule type" value="Genomic_DNA"/>
</dbReference>
<keyword evidence="4" id="KW-1185">Reference proteome</keyword>
<proteinExistence type="predicted"/>
<feature type="region of interest" description="Disordered" evidence="1">
    <location>
        <begin position="38"/>
        <end position="70"/>
    </location>
</feature>
<feature type="compositionally biased region" description="Polar residues" evidence="1">
    <location>
        <begin position="46"/>
        <end position="58"/>
    </location>
</feature>
<protein>
    <submittedName>
        <fullName evidence="3">DUF3152 domain-containing protein</fullName>
    </submittedName>
</protein>
<dbReference type="Pfam" id="PF11350">
    <property type="entry name" value="DUF3152"/>
    <property type="match status" value="1"/>
</dbReference>
<dbReference type="SUPFAM" id="SSF55486">
    <property type="entry name" value="Metalloproteases ('zincins'), catalytic domain"/>
    <property type="match status" value="1"/>
</dbReference>
<evidence type="ECO:0000313" key="4">
    <source>
        <dbReference type="Proteomes" id="UP001482520"/>
    </source>
</evidence>
<dbReference type="InterPro" id="IPR024079">
    <property type="entry name" value="MetalloPept_cat_dom_sf"/>
</dbReference>
<feature type="domain" description="DUF3152" evidence="2">
    <location>
        <begin position="92"/>
        <end position="253"/>
    </location>
</feature>
<reference evidence="3 4" key="1">
    <citation type="submission" date="2024-02" db="EMBL/GenBank/DDBJ databases">
        <title>Full genome sequence of Nocardioides kribbensis.</title>
        <authorList>
            <person name="Poletto B.L."/>
            <person name="Silva G."/>
            <person name="Galante D."/>
            <person name="Campos K.R."/>
            <person name="Santos M.B.N."/>
            <person name="Sacchi C.T."/>
        </authorList>
    </citation>
    <scope>NUCLEOTIDE SEQUENCE [LARGE SCALE GENOMIC DNA]</scope>
    <source>
        <strain evidence="3 4">O4R</strain>
    </source>
</reference>
<dbReference type="Proteomes" id="UP001482520">
    <property type="component" value="Unassembled WGS sequence"/>
</dbReference>